<sequence>MDTKRVIAKAINVKGSARKARIPADVVRGMNVNDALAVLEYMPKGAAKDVAKVIASAKANAEHNFNIDGDNLKVAKVYVGIGMRLKRMKPKSRGMASVINKHFCNITVELTEDRAESGTVKPKASKVEKKEKEEVKAEKTVKKTTKPKTTTKSTTKKTAKSSK</sequence>
<evidence type="ECO:0000256" key="9">
    <source>
        <dbReference type="RuleBase" id="RU004006"/>
    </source>
</evidence>
<dbReference type="HAMAP" id="MF_01331_B">
    <property type="entry name" value="Ribosomal_uL22_B"/>
    <property type="match status" value="1"/>
</dbReference>
<dbReference type="Pfam" id="PF00237">
    <property type="entry name" value="Ribosomal_L22"/>
    <property type="match status" value="1"/>
</dbReference>
<name>A0A955RGU5_9BACT</name>
<dbReference type="EMBL" id="JAGQLJ010000147">
    <property type="protein sequence ID" value="MCA9381641.1"/>
    <property type="molecule type" value="Genomic_DNA"/>
</dbReference>
<evidence type="ECO:0000256" key="5">
    <source>
        <dbReference type="ARBA" id="ARBA00023274"/>
    </source>
</evidence>
<evidence type="ECO:0000256" key="2">
    <source>
        <dbReference type="ARBA" id="ARBA00022730"/>
    </source>
</evidence>
<evidence type="ECO:0000256" key="1">
    <source>
        <dbReference type="ARBA" id="ARBA00009451"/>
    </source>
</evidence>
<evidence type="ECO:0000256" key="11">
    <source>
        <dbReference type="SAM" id="MobiDB-lite"/>
    </source>
</evidence>
<evidence type="ECO:0000256" key="8">
    <source>
        <dbReference type="RuleBase" id="RU004005"/>
    </source>
</evidence>
<evidence type="ECO:0000313" key="12">
    <source>
        <dbReference type="EMBL" id="MCA9381641.1"/>
    </source>
</evidence>
<comment type="similarity">
    <text evidence="1 7 8">Belongs to the universal ribosomal protein uL22 family.</text>
</comment>
<dbReference type="Proteomes" id="UP000775877">
    <property type="component" value="Unassembled WGS sequence"/>
</dbReference>
<gene>
    <name evidence="7 12" type="primary">rplV</name>
    <name evidence="12" type="ORF">KC678_05225</name>
</gene>
<evidence type="ECO:0000256" key="7">
    <source>
        <dbReference type="HAMAP-Rule" id="MF_01331"/>
    </source>
</evidence>
<dbReference type="PANTHER" id="PTHR13501">
    <property type="entry name" value="CHLOROPLAST 50S RIBOSOMAL PROTEIN L22-RELATED"/>
    <property type="match status" value="1"/>
</dbReference>
<dbReference type="AlphaFoldDB" id="A0A955RGU5"/>
<feature type="region of interest" description="Disordered" evidence="11">
    <location>
        <begin position="113"/>
        <end position="163"/>
    </location>
</feature>
<comment type="caution">
    <text evidence="12">The sequence shown here is derived from an EMBL/GenBank/DDBJ whole genome shotgun (WGS) entry which is preliminary data.</text>
</comment>
<protein>
    <recommendedName>
        <fullName evidence="6 7">Large ribosomal subunit protein uL22</fullName>
    </recommendedName>
</protein>
<proteinExistence type="inferred from homology"/>
<comment type="function">
    <text evidence="7">The globular domain of the protein is located near the polypeptide exit tunnel on the outside of the subunit, while an extended beta-hairpin is found that lines the wall of the exit tunnel in the center of the 70S ribosome.</text>
</comment>
<keyword evidence="2 7" id="KW-0699">rRNA-binding</keyword>
<dbReference type="CDD" id="cd00336">
    <property type="entry name" value="Ribosomal_L22"/>
    <property type="match status" value="1"/>
</dbReference>
<evidence type="ECO:0000256" key="6">
    <source>
        <dbReference type="ARBA" id="ARBA00035207"/>
    </source>
</evidence>
<dbReference type="Gene3D" id="3.90.470.10">
    <property type="entry name" value="Ribosomal protein L22/L17"/>
    <property type="match status" value="1"/>
</dbReference>
<comment type="subunit">
    <text evidence="7 9">Part of the 50S ribosomal subunit.</text>
</comment>
<dbReference type="GO" id="GO:0015934">
    <property type="term" value="C:large ribosomal subunit"/>
    <property type="evidence" value="ECO:0007669"/>
    <property type="project" value="InterPro"/>
</dbReference>
<accession>A0A955RGU5</accession>
<evidence type="ECO:0000256" key="10">
    <source>
        <dbReference type="RuleBase" id="RU004008"/>
    </source>
</evidence>
<dbReference type="InterPro" id="IPR047867">
    <property type="entry name" value="Ribosomal_uL22_bac/org-type"/>
</dbReference>
<feature type="compositionally biased region" description="Basic and acidic residues" evidence="11">
    <location>
        <begin position="125"/>
        <end position="141"/>
    </location>
</feature>
<dbReference type="GO" id="GO:0019843">
    <property type="term" value="F:rRNA binding"/>
    <property type="evidence" value="ECO:0007669"/>
    <property type="project" value="UniProtKB-UniRule"/>
</dbReference>
<keyword evidence="4 7" id="KW-0689">Ribosomal protein</keyword>
<comment type="function">
    <text evidence="7 10">This protein binds specifically to 23S rRNA; its binding is stimulated by other ribosomal proteins, e.g., L4, L17, and L20. It is important during the early stages of 50S assembly. It makes multiple contacts with different domains of the 23S rRNA in the assembled 50S subunit and ribosome.</text>
</comment>
<dbReference type="InterPro" id="IPR036394">
    <property type="entry name" value="Ribosomal_uL22_sf"/>
</dbReference>
<dbReference type="PANTHER" id="PTHR13501:SF8">
    <property type="entry name" value="LARGE RIBOSOMAL SUBUNIT PROTEIN UL22M"/>
    <property type="match status" value="1"/>
</dbReference>
<dbReference type="GO" id="GO:0006412">
    <property type="term" value="P:translation"/>
    <property type="evidence" value="ECO:0007669"/>
    <property type="project" value="UniProtKB-UniRule"/>
</dbReference>
<feature type="compositionally biased region" description="Basic residues" evidence="11">
    <location>
        <begin position="154"/>
        <end position="163"/>
    </location>
</feature>
<keyword evidence="5 7" id="KW-0687">Ribonucleoprotein</keyword>
<reference evidence="12" key="1">
    <citation type="submission" date="2020-04" db="EMBL/GenBank/DDBJ databases">
        <authorList>
            <person name="Zhang T."/>
        </authorList>
    </citation>
    <scope>NUCLEOTIDE SEQUENCE</scope>
    <source>
        <strain evidence="12">HKST-UBA13</strain>
    </source>
</reference>
<dbReference type="InterPro" id="IPR005727">
    <property type="entry name" value="Ribosomal_uL22_bac/chlpt-type"/>
</dbReference>
<evidence type="ECO:0000313" key="13">
    <source>
        <dbReference type="Proteomes" id="UP000775877"/>
    </source>
</evidence>
<dbReference type="GO" id="GO:0003735">
    <property type="term" value="F:structural constituent of ribosome"/>
    <property type="evidence" value="ECO:0007669"/>
    <property type="project" value="InterPro"/>
</dbReference>
<evidence type="ECO:0000256" key="3">
    <source>
        <dbReference type="ARBA" id="ARBA00022884"/>
    </source>
</evidence>
<keyword evidence="3 7" id="KW-0694">RNA-binding</keyword>
<dbReference type="InterPro" id="IPR001063">
    <property type="entry name" value="Ribosomal_uL22"/>
</dbReference>
<dbReference type="NCBIfam" id="TIGR01044">
    <property type="entry name" value="rplV_bact"/>
    <property type="match status" value="1"/>
</dbReference>
<organism evidence="12 13">
    <name type="scientific">Candidatus Dojkabacteria bacterium</name>
    <dbReference type="NCBI Taxonomy" id="2099670"/>
    <lineage>
        <taxon>Bacteria</taxon>
        <taxon>Candidatus Dojkabacteria</taxon>
    </lineage>
</organism>
<evidence type="ECO:0000256" key="4">
    <source>
        <dbReference type="ARBA" id="ARBA00022980"/>
    </source>
</evidence>
<dbReference type="SUPFAM" id="SSF54843">
    <property type="entry name" value="Ribosomal protein L22"/>
    <property type="match status" value="1"/>
</dbReference>
<reference evidence="12" key="2">
    <citation type="journal article" date="2021" name="Microbiome">
        <title>Successional dynamics and alternative stable states in a saline activated sludge microbial community over 9 years.</title>
        <authorList>
            <person name="Wang Y."/>
            <person name="Ye J."/>
            <person name="Ju F."/>
            <person name="Liu L."/>
            <person name="Boyd J.A."/>
            <person name="Deng Y."/>
            <person name="Parks D.H."/>
            <person name="Jiang X."/>
            <person name="Yin X."/>
            <person name="Woodcroft B.J."/>
            <person name="Tyson G.W."/>
            <person name="Hugenholtz P."/>
            <person name="Polz M.F."/>
            <person name="Zhang T."/>
        </authorList>
    </citation>
    <scope>NUCLEOTIDE SEQUENCE</scope>
    <source>
        <strain evidence="12">HKST-UBA13</strain>
    </source>
</reference>